<proteinExistence type="predicted"/>
<evidence type="ECO:0000256" key="1">
    <source>
        <dbReference type="SAM" id="MobiDB-lite"/>
    </source>
</evidence>
<feature type="region of interest" description="Disordered" evidence="1">
    <location>
        <begin position="68"/>
        <end position="108"/>
    </location>
</feature>
<comment type="caution">
    <text evidence="2">The sequence shown here is derived from an EMBL/GenBank/DDBJ whole genome shotgun (WGS) entry which is preliminary data.</text>
</comment>
<evidence type="ECO:0000313" key="3">
    <source>
        <dbReference type="Proteomes" id="UP000244406"/>
    </source>
</evidence>
<name>A0A2V1AAS5_9ASCO</name>
<sequence>MITSILIPAKLTKTSATSPVAEGTLNVTFTSEELQDFFSHYAKSTSSPEASELFQAKISKALELRSLAGNAPSNPSEEEASDPTGSSEETTLYESSDNVKLSSDEEVDSEIDISQGRCNVAQNDADAAFMDLCGFHADLVMTKALAIKSSDSTSLSEALIEDTTPLSSSSPKRNYFGIQSSVFSSKDLVNSELLSRFSNKAEKKLQVGALSPYHHFMKLFKLFEIYRACYQYLPQVAQAVRSCYSPVFPVSVVELTDASIRFAPPNVTEPSSIYRQIVREKIAFARWTRTHIRVPETQPIVVPDNMQLVKVLPFRDLTKLPQLLDYYHSYWKHLPQVSRAVEVFHASASQSVCELKGTKLVCQAPALPDCQIELSGCSATTSSRSIQSFLRSRSRKRGSSQRKQRRHRRCHKS</sequence>
<protein>
    <submittedName>
        <fullName evidence="2">Uncharacterized protein</fullName>
    </submittedName>
</protein>
<dbReference type="EMBL" id="PKFP01000002">
    <property type="protein sequence ID" value="PVH14872.1"/>
    <property type="molecule type" value="Genomic_DNA"/>
</dbReference>
<dbReference type="RefSeq" id="XP_025335812.1">
    <property type="nucleotide sequence ID" value="XM_025483577.1"/>
</dbReference>
<keyword evidence="3" id="KW-1185">Reference proteome</keyword>
<dbReference type="Proteomes" id="UP000244406">
    <property type="component" value="Unassembled WGS sequence"/>
</dbReference>
<evidence type="ECO:0000313" key="2">
    <source>
        <dbReference type="EMBL" id="PVH14872.1"/>
    </source>
</evidence>
<gene>
    <name evidence="2" type="ORF">CXQ87_005148</name>
</gene>
<feature type="region of interest" description="Disordered" evidence="1">
    <location>
        <begin position="388"/>
        <end position="413"/>
    </location>
</feature>
<accession>A0A2V1AAS5</accession>
<feature type="compositionally biased region" description="Polar residues" evidence="1">
    <location>
        <begin position="83"/>
        <end position="101"/>
    </location>
</feature>
<dbReference type="GeneID" id="37005146"/>
<organism evidence="2 3">
    <name type="scientific">Candidozyma duobushaemuli</name>
    <dbReference type="NCBI Taxonomy" id="1231522"/>
    <lineage>
        <taxon>Eukaryota</taxon>
        <taxon>Fungi</taxon>
        <taxon>Dikarya</taxon>
        <taxon>Ascomycota</taxon>
        <taxon>Saccharomycotina</taxon>
        <taxon>Pichiomycetes</taxon>
        <taxon>Metschnikowiaceae</taxon>
        <taxon>Candidozyma</taxon>
    </lineage>
</organism>
<dbReference type="AlphaFoldDB" id="A0A2V1AAS5"/>
<dbReference type="VEuPathDB" id="FungiDB:CXQ87_005148"/>
<feature type="compositionally biased region" description="Basic residues" evidence="1">
    <location>
        <begin position="392"/>
        <end position="413"/>
    </location>
</feature>
<reference evidence="2 3" key="1">
    <citation type="submission" date="2017-12" db="EMBL/GenBank/DDBJ databases">
        <title>Genome Sequence of the Amphotericin B-resistant Candida duobushaemulonii strain, B09383.</title>
        <authorList>
            <person name="Chow N.A."/>
            <person name="Gade L."/>
            <person name="Batra D."/>
            <person name="Rowe L.A."/>
            <person name="Loparev V.N."/>
            <person name="Litvintseva A.P."/>
        </authorList>
    </citation>
    <scope>NUCLEOTIDE SEQUENCE [LARGE SCALE GENOMIC DNA]</scope>
    <source>
        <strain evidence="2 3">B09383</strain>
    </source>
</reference>